<keyword evidence="3" id="KW-1185">Reference proteome</keyword>
<name>A0A8K0QT79_9PLEO</name>
<proteinExistence type="predicted"/>
<organism evidence="2 3">
    <name type="scientific">Paraphoma chrysanthemicola</name>
    <dbReference type="NCBI Taxonomy" id="798071"/>
    <lineage>
        <taxon>Eukaryota</taxon>
        <taxon>Fungi</taxon>
        <taxon>Dikarya</taxon>
        <taxon>Ascomycota</taxon>
        <taxon>Pezizomycotina</taxon>
        <taxon>Dothideomycetes</taxon>
        <taxon>Pleosporomycetidae</taxon>
        <taxon>Pleosporales</taxon>
        <taxon>Pleosporineae</taxon>
        <taxon>Phaeosphaeriaceae</taxon>
        <taxon>Paraphoma</taxon>
    </lineage>
</organism>
<dbReference type="SUPFAM" id="SSF56112">
    <property type="entry name" value="Protein kinase-like (PK-like)"/>
    <property type="match status" value="1"/>
</dbReference>
<evidence type="ECO:0000313" key="2">
    <source>
        <dbReference type="EMBL" id="KAH7070871.1"/>
    </source>
</evidence>
<reference evidence="2" key="1">
    <citation type="journal article" date="2021" name="Nat. Commun.">
        <title>Genetic determinants of endophytism in the Arabidopsis root mycobiome.</title>
        <authorList>
            <person name="Mesny F."/>
            <person name="Miyauchi S."/>
            <person name="Thiergart T."/>
            <person name="Pickel B."/>
            <person name="Atanasova L."/>
            <person name="Karlsson M."/>
            <person name="Huettel B."/>
            <person name="Barry K.W."/>
            <person name="Haridas S."/>
            <person name="Chen C."/>
            <person name="Bauer D."/>
            <person name="Andreopoulos W."/>
            <person name="Pangilinan J."/>
            <person name="LaButti K."/>
            <person name="Riley R."/>
            <person name="Lipzen A."/>
            <person name="Clum A."/>
            <person name="Drula E."/>
            <person name="Henrissat B."/>
            <person name="Kohler A."/>
            <person name="Grigoriev I.V."/>
            <person name="Martin F.M."/>
            <person name="Hacquard S."/>
        </authorList>
    </citation>
    <scope>NUCLEOTIDE SEQUENCE</scope>
    <source>
        <strain evidence="2">MPI-SDFR-AT-0120</strain>
    </source>
</reference>
<comment type="caution">
    <text evidence="2">The sequence shown here is derived from an EMBL/GenBank/DDBJ whole genome shotgun (WGS) entry which is preliminary data.</text>
</comment>
<gene>
    <name evidence="2" type="ORF">FB567DRAFT_612890</name>
</gene>
<sequence length="255" mass="28935">MDVLRPQARQKSHREDYILTLQPFSRSSSRLSRPSKVTIKCHLKDSSASGAIAVFKTASHVVKVYDTTLEGPATEFTNEKVAYELIGKSEARKHIPQGFQHGTVVDFPCHQYNMIDKVPGTTLDLVEASADSEKQAIMKNLIEADSEILFLGQVTIHDLHPQNVTLTLSGKIVIVDFGQSTIEKKIPKEYRNPLFCWVRRARLWAEYGWFRNRREGLKWMWDEWGPGGDANWASVNKPQENLTRVTPDQGGELVE</sequence>
<accession>A0A8K0QT79</accession>
<dbReference type="AlphaFoldDB" id="A0A8K0QT79"/>
<dbReference type="InterPro" id="IPR004147">
    <property type="entry name" value="ABC1_dom"/>
</dbReference>
<dbReference type="Proteomes" id="UP000813461">
    <property type="component" value="Unassembled WGS sequence"/>
</dbReference>
<dbReference type="Pfam" id="PF03109">
    <property type="entry name" value="ABC1"/>
    <property type="match status" value="1"/>
</dbReference>
<evidence type="ECO:0000259" key="1">
    <source>
        <dbReference type="Pfam" id="PF03109"/>
    </source>
</evidence>
<dbReference type="InterPro" id="IPR011009">
    <property type="entry name" value="Kinase-like_dom_sf"/>
</dbReference>
<dbReference type="EMBL" id="JAGMVJ010000026">
    <property type="protein sequence ID" value="KAH7070871.1"/>
    <property type="molecule type" value="Genomic_DNA"/>
</dbReference>
<feature type="domain" description="ABC1 atypical kinase-like" evidence="1">
    <location>
        <begin position="118"/>
        <end position="195"/>
    </location>
</feature>
<protein>
    <recommendedName>
        <fullName evidence="1">ABC1 atypical kinase-like domain-containing protein</fullName>
    </recommendedName>
</protein>
<evidence type="ECO:0000313" key="3">
    <source>
        <dbReference type="Proteomes" id="UP000813461"/>
    </source>
</evidence>